<keyword evidence="1" id="KW-0472">Membrane</keyword>
<accession>A0AAE3AWK6</accession>
<evidence type="ECO:0000313" key="3">
    <source>
        <dbReference type="Proteomes" id="UP001199355"/>
    </source>
</evidence>
<feature type="transmembrane region" description="Helical" evidence="1">
    <location>
        <begin position="21"/>
        <end position="39"/>
    </location>
</feature>
<protein>
    <submittedName>
        <fullName evidence="2">Uncharacterized protein</fullName>
    </submittedName>
</protein>
<proteinExistence type="predicted"/>
<dbReference type="Proteomes" id="UP001199355">
    <property type="component" value="Unassembled WGS sequence"/>
</dbReference>
<keyword evidence="1" id="KW-0812">Transmembrane</keyword>
<name>A0AAE3AWK6_9FIRM</name>
<organism evidence="2 3">
    <name type="scientific">Gallintestinimicrobium propionicum</name>
    <dbReference type="NCBI Taxonomy" id="2981770"/>
    <lineage>
        <taxon>Bacteria</taxon>
        <taxon>Bacillati</taxon>
        <taxon>Bacillota</taxon>
        <taxon>Clostridia</taxon>
        <taxon>Lachnospirales</taxon>
        <taxon>Lachnospiraceae</taxon>
        <taxon>Gallintestinimicrobium</taxon>
    </lineage>
</organism>
<dbReference type="EMBL" id="JAJEQF010000010">
    <property type="protein sequence ID" value="MCC2167214.1"/>
    <property type="molecule type" value="Genomic_DNA"/>
</dbReference>
<evidence type="ECO:0000313" key="2">
    <source>
        <dbReference type="EMBL" id="MCC2167214.1"/>
    </source>
</evidence>
<gene>
    <name evidence="2" type="ORF">LKD45_05805</name>
</gene>
<dbReference type="AlphaFoldDB" id="A0AAE3AWK6"/>
<keyword evidence="1" id="KW-1133">Transmembrane helix</keyword>
<keyword evidence="3" id="KW-1185">Reference proteome</keyword>
<dbReference type="RefSeq" id="WP_308727987.1">
    <property type="nucleotide sequence ID" value="NZ_JAJEQF010000010.1"/>
</dbReference>
<reference evidence="2 3" key="1">
    <citation type="submission" date="2021-10" db="EMBL/GenBank/DDBJ databases">
        <title>Anaerobic single-cell dispensing facilitates the cultivation of human gut bacteria.</title>
        <authorList>
            <person name="Afrizal A."/>
        </authorList>
    </citation>
    <scope>NUCLEOTIDE SEQUENCE [LARGE SCALE GENOMIC DNA]</scope>
    <source>
        <strain evidence="2 3">CLA-AA-H244</strain>
    </source>
</reference>
<evidence type="ECO:0000256" key="1">
    <source>
        <dbReference type="SAM" id="Phobius"/>
    </source>
</evidence>
<sequence>MKEIKGKVKRAVQILWENKYRMAYYMLILCILFGSIHYVESGIWSSANISFNYSEASLGLSPNKTRFNAYEIVSEEVMQRAIEKVGLQGSISASELAGHVFITPEGTGHVGGSDDYISTSYNINLNADGLALKNRTTISLLKSICEAYREFFQENYCDNQDMLKEKLEVTTDCEPYLRLNELELRAECIMRYLNARLSENKSYVDTENPDSSTNNFTTLSKQINNIVDYDIPNVKAYVIEGGIAKDASLLISILEYKNKIDDIAAQKEMAYYDANKNGISVYEKSMTSVVMIPTTDEMEEYYMSRTKTAMDNMARSADSSLQAATDYQSEIVDTGYVVEKMQTVTDDAGRLKEAQDMINKLESGINEISDQLFILDKAYIRYKSQNYVSFTYNNASFVQRINVKKTGMKAAAVLAFMVGLNSLRKVRKNRKGIKKSEKV</sequence>
<comment type="caution">
    <text evidence="2">The sequence shown here is derived from an EMBL/GenBank/DDBJ whole genome shotgun (WGS) entry which is preliminary data.</text>
</comment>